<dbReference type="InterPro" id="IPR036397">
    <property type="entry name" value="RNaseH_sf"/>
</dbReference>
<protein>
    <recommendedName>
        <fullName evidence="3">RNase H type-1 domain-containing protein</fullName>
    </recommendedName>
</protein>
<dbReference type="InterPro" id="IPR012337">
    <property type="entry name" value="RNaseH-like_sf"/>
</dbReference>
<organism evidence="1 2">
    <name type="scientific">Hibiscus sabdariffa</name>
    <name type="common">roselle</name>
    <dbReference type="NCBI Taxonomy" id="183260"/>
    <lineage>
        <taxon>Eukaryota</taxon>
        <taxon>Viridiplantae</taxon>
        <taxon>Streptophyta</taxon>
        <taxon>Embryophyta</taxon>
        <taxon>Tracheophyta</taxon>
        <taxon>Spermatophyta</taxon>
        <taxon>Magnoliopsida</taxon>
        <taxon>eudicotyledons</taxon>
        <taxon>Gunneridae</taxon>
        <taxon>Pentapetalae</taxon>
        <taxon>rosids</taxon>
        <taxon>malvids</taxon>
        <taxon>Malvales</taxon>
        <taxon>Malvaceae</taxon>
        <taxon>Malvoideae</taxon>
        <taxon>Hibiscus</taxon>
    </lineage>
</organism>
<reference evidence="1 2" key="1">
    <citation type="journal article" date="2024" name="G3 (Bethesda)">
        <title>Genome assembly of Hibiscus sabdariffa L. provides insights into metabolisms of medicinal natural products.</title>
        <authorList>
            <person name="Kim T."/>
        </authorList>
    </citation>
    <scope>NUCLEOTIDE SEQUENCE [LARGE SCALE GENOMIC DNA]</scope>
    <source>
        <strain evidence="1">TK-2024</strain>
        <tissue evidence="1">Old leaves</tissue>
    </source>
</reference>
<sequence length="134" mass="15139">MLEPNKNIDATPVELLAILEAVTLFRKSKWGAAFKLLLETDCSLCVQWLERPCLAPTCFKWIIEECLKLCAGLKWSIAAVPRLANSTVDKLAKSGIYRAVPLVWDRVNCDGDVVRFSCFRVDRRLVSILTVLEQ</sequence>
<accession>A0ABR2RDJ2</accession>
<gene>
    <name evidence="1" type="ORF">V6N11_043733</name>
</gene>
<dbReference type="EMBL" id="JBBPBN010000023">
    <property type="protein sequence ID" value="KAK9010866.1"/>
    <property type="molecule type" value="Genomic_DNA"/>
</dbReference>
<name>A0ABR2RDJ2_9ROSI</name>
<keyword evidence="2" id="KW-1185">Reference proteome</keyword>
<evidence type="ECO:0000313" key="2">
    <source>
        <dbReference type="Proteomes" id="UP001396334"/>
    </source>
</evidence>
<evidence type="ECO:0008006" key="3">
    <source>
        <dbReference type="Google" id="ProtNLM"/>
    </source>
</evidence>
<dbReference type="PANTHER" id="PTHR47723:SF22">
    <property type="entry name" value="RNASE H TYPE-1 DOMAIN-CONTAINING PROTEIN"/>
    <property type="match status" value="1"/>
</dbReference>
<dbReference type="PANTHER" id="PTHR47723">
    <property type="entry name" value="OS05G0353850 PROTEIN"/>
    <property type="match status" value="1"/>
</dbReference>
<proteinExistence type="predicted"/>
<comment type="caution">
    <text evidence="1">The sequence shown here is derived from an EMBL/GenBank/DDBJ whole genome shotgun (WGS) entry which is preliminary data.</text>
</comment>
<evidence type="ECO:0000313" key="1">
    <source>
        <dbReference type="EMBL" id="KAK9010866.1"/>
    </source>
</evidence>
<dbReference type="Gene3D" id="3.30.420.10">
    <property type="entry name" value="Ribonuclease H-like superfamily/Ribonuclease H"/>
    <property type="match status" value="1"/>
</dbReference>
<dbReference type="InterPro" id="IPR053151">
    <property type="entry name" value="RNase_H-like"/>
</dbReference>
<dbReference type="Proteomes" id="UP001396334">
    <property type="component" value="Unassembled WGS sequence"/>
</dbReference>
<dbReference type="SUPFAM" id="SSF53098">
    <property type="entry name" value="Ribonuclease H-like"/>
    <property type="match status" value="1"/>
</dbReference>